<keyword evidence="9" id="KW-0378">Hydrolase</keyword>
<dbReference type="Gene3D" id="2.70.98.40">
    <property type="entry name" value="Glycoside hydrolase, family 65, N-terminal domain"/>
    <property type="match status" value="1"/>
</dbReference>
<evidence type="ECO:0000256" key="2">
    <source>
        <dbReference type="ARBA" id="ARBA00022676"/>
    </source>
</evidence>
<feature type="domain" description="Glycoside hydrolase family 65 central catalytic" evidence="6">
    <location>
        <begin position="292"/>
        <end position="671"/>
    </location>
</feature>
<dbReference type="RefSeq" id="WP_154322016.1">
    <property type="nucleotide sequence ID" value="NZ_CAMBVY010000042.1"/>
</dbReference>
<gene>
    <name evidence="9" type="ORF">FYJ37_13190</name>
</gene>
<feature type="domain" description="Glycoside hydrolase family 65 N-terminal" evidence="8">
    <location>
        <begin position="11"/>
        <end position="231"/>
    </location>
</feature>
<protein>
    <submittedName>
        <fullName evidence="9">Glycoside hydrolase family 65 protein</fullName>
    </submittedName>
</protein>
<dbReference type="Gene3D" id="2.60.420.10">
    <property type="entry name" value="Maltose phosphorylase, domain 3"/>
    <property type="match status" value="1"/>
</dbReference>
<dbReference type="InterPro" id="IPR011013">
    <property type="entry name" value="Gal_mutarotase_sf_dom"/>
</dbReference>
<sequence length="758" mass="87334">MNWKIEDKEYKKEKIEFIGNKMCIGNGYFGYRGTLEEYGKEQLVACTVSEIFDDNGNGWREPVNVPNGLYTWVEYKEKKLSVLETKIEKHVQGLHFDTGIHRRKTVFSTEDGQRITVEAERFASLEDIHLLVMRYQVTADKDLDIKIHTGIDDDIWNINGNHFKNKEYVEKDGVTGMICKTIENTANIAVAEKKQALSPEGKTENLKNGSVIHVNLKKSVPYVMEKYIAICKETDCTDVWEAAVNCCQQAEQKGYDRLKAKQKALWGKRYEKLGIEIEGDEEAEKAVLYSAYLLYSSAPEHTDRVAIPARGLSGQVYKGAMFWDTEIYMLPMFAFCDPKIARNLVMYRVKNLQGAYEKASEYGYEGAFYPWESQETGRDGCTHYNLTDIFTGRKMRTYFRDKQIHISADVAYGLWKYMNVTKDNSILKEGAAEVILECARFFWSYAYYKKGKEQYEFLDVTGADEYHERVNNDAYTNYMIRLTAKATLDVISYLKSKEPEMYKKVMDKLDYWEEEENIRDLYEKIYLPKPNDSLVIEQFDGYLKEEDLSIQELYSRIIKPNEYFGSPCGLAVNTQIIKQADVILLLSLLGSDFTDEVKEKNWSYYEPRTEHGSSLSTCIYALLAAQIGKTEWAYQYLMKAAQIDLTGDYKLYLGDLYIGGTHPAANGGTWMVLTQGFAGLEAEEDGVHFSPHLPEKWRKLKFRFNYGGSRYRVEITKDILKIIGEDAAKELRVTYMGNIYTCSAGSTLKIQMENREGK</sequence>
<reference evidence="9 10" key="1">
    <citation type="submission" date="2019-08" db="EMBL/GenBank/DDBJ databases">
        <title>In-depth cultivation of the pig gut microbiome towards novel bacterial diversity and tailored functional studies.</title>
        <authorList>
            <person name="Wylensek D."/>
            <person name="Hitch T.C.A."/>
            <person name="Clavel T."/>
        </authorList>
    </citation>
    <scope>NUCLEOTIDE SEQUENCE [LARGE SCALE GENOMIC DNA]</scope>
    <source>
        <strain evidence="9 10">BL-389-WT-3D</strain>
    </source>
</reference>
<dbReference type="Proteomes" id="UP000462363">
    <property type="component" value="Unassembled WGS sequence"/>
</dbReference>
<dbReference type="PANTHER" id="PTHR11051:SF8">
    <property type="entry name" value="PROTEIN-GLUCOSYLGALACTOSYLHYDROXYLYSINE GLUCOSIDASE"/>
    <property type="match status" value="1"/>
</dbReference>
<dbReference type="InterPro" id="IPR005194">
    <property type="entry name" value="Glyco_hydro_65_C"/>
</dbReference>
<evidence type="ECO:0000313" key="10">
    <source>
        <dbReference type="Proteomes" id="UP000462363"/>
    </source>
</evidence>
<dbReference type="Pfam" id="PF03633">
    <property type="entry name" value="Glyco_hydro_65C"/>
    <property type="match status" value="1"/>
</dbReference>
<dbReference type="InterPro" id="IPR005196">
    <property type="entry name" value="Glyco_hydro_65_N"/>
</dbReference>
<evidence type="ECO:0000256" key="4">
    <source>
        <dbReference type="PIRSR" id="PIRSR036289-50"/>
    </source>
</evidence>
<accession>A0A844FD70</accession>
<evidence type="ECO:0000259" key="7">
    <source>
        <dbReference type="Pfam" id="PF03633"/>
    </source>
</evidence>
<dbReference type="GO" id="GO:0030246">
    <property type="term" value="F:carbohydrate binding"/>
    <property type="evidence" value="ECO:0007669"/>
    <property type="project" value="InterPro"/>
</dbReference>
<dbReference type="GO" id="GO:0005975">
    <property type="term" value="P:carbohydrate metabolic process"/>
    <property type="evidence" value="ECO:0007669"/>
    <property type="project" value="InterPro"/>
</dbReference>
<dbReference type="InterPro" id="IPR008928">
    <property type="entry name" value="6-hairpin_glycosidase_sf"/>
</dbReference>
<feature type="binding site" evidence="5">
    <location>
        <begin position="323"/>
        <end position="324"/>
    </location>
    <ligand>
        <name>substrate</name>
    </ligand>
</feature>
<name>A0A844FD70_CLOSV</name>
<evidence type="ECO:0000259" key="8">
    <source>
        <dbReference type="Pfam" id="PF03636"/>
    </source>
</evidence>
<feature type="domain" description="Glycoside hydrolase family 65 C-terminal" evidence="7">
    <location>
        <begin position="680"/>
        <end position="741"/>
    </location>
</feature>
<evidence type="ECO:0000259" key="6">
    <source>
        <dbReference type="Pfam" id="PF03632"/>
    </source>
</evidence>
<dbReference type="Gene3D" id="1.50.10.10">
    <property type="match status" value="1"/>
</dbReference>
<feature type="binding site" evidence="5">
    <location>
        <begin position="578"/>
        <end position="579"/>
    </location>
    <ligand>
        <name>substrate</name>
    </ligand>
</feature>
<dbReference type="SUPFAM" id="SSF74650">
    <property type="entry name" value="Galactose mutarotase-like"/>
    <property type="match status" value="1"/>
</dbReference>
<evidence type="ECO:0000256" key="3">
    <source>
        <dbReference type="ARBA" id="ARBA00022679"/>
    </source>
</evidence>
<dbReference type="Pfam" id="PF03632">
    <property type="entry name" value="Glyco_hydro_65m"/>
    <property type="match status" value="1"/>
</dbReference>
<dbReference type="InterPro" id="IPR005195">
    <property type="entry name" value="Glyco_hydro_65_M"/>
</dbReference>
<dbReference type="GO" id="GO:0004553">
    <property type="term" value="F:hydrolase activity, hydrolyzing O-glycosyl compounds"/>
    <property type="evidence" value="ECO:0007669"/>
    <property type="project" value="TreeGrafter"/>
</dbReference>
<dbReference type="InterPro" id="IPR037018">
    <property type="entry name" value="GH65_N"/>
</dbReference>
<dbReference type="PANTHER" id="PTHR11051">
    <property type="entry name" value="GLYCOSYL HYDROLASE-RELATED"/>
    <property type="match status" value="1"/>
</dbReference>
<evidence type="ECO:0000256" key="1">
    <source>
        <dbReference type="ARBA" id="ARBA00006768"/>
    </source>
</evidence>
<dbReference type="EMBL" id="VUMB01000030">
    <property type="protein sequence ID" value="MSS41274.1"/>
    <property type="molecule type" value="Genomic_DNA"/>
</dbReference>
<dbReference type="AlphaFoldDB" id="A0A844FD70"/>
<dbReference type="PIRSF" id="PIRSF036289">
    <property type="entry name" value="Glycosyl_hydrolase_malt_phosph"/>
    <property type="match status" value="1"/>
</dbReference>
<dbReference type="Pfam" id="PF03636">
    <property type="entry name" value="Glyco_hydro_65N"/>
    <property type="match status" value="1"/>
</dbReference>
<proteinExistence type="inferred from homology"/>
<evidence type="ECO:0000256" key="5">
    <source>
        <dbReference type="PIRSR" id="PIRSR036289-51"/>
    </source>
</evidence>
<comment type="similarity">
    <text evidence="1">Belongs to the glycosyl hydrolase 65 family.</text>
</comment>
<organism evidence="9 10">
    <name type="scientific">Clostridium scindens (strain JCM 10418 / VPI 12708)</name>
    <dbReference type="NCBI Taxonomy" id="29347"/>
    <lineage>
        <taxon>Bacteria</taxon>
        <taxon>Bacillati</taxon>
        <taxon>Bacillota</taxon>
        <taxon>Clostridia</taxon>
        <taxon>Lachnospirales</taxon>
        <taxon>Lachnospiraceae</taxon>
    </lineage>
</organism>
<dbReference type="InterPro" id="IPR017045">
    <property type="entry name" value="Malt_Pase/Glycosyl_Hdrlase"/>
</dbReference>
<comment type="caution">
    <text evidence="9">The sequence shown here is derived from an EMBL/GenBank/DDBJ whole genome shotgun (WGS) entry which is preliminary data.</text>
</comment>
<dbReference type="GO" id="GO:0016757">
    <property type="term" value="F:glycosyltransferase activity"/>
    <property type="evidence" value="ECO:0007669"/>
    <property type="project" value="UniProtKB-KW"/>
</dbReference>
<dbReference type="InterPro" id="IPR012341">
    <property type="entry name" value="6hp_glycosidase-like_sf"/>
</dbReference>
<keyword evidence="2" id="KW-0328">Glycosyltransferase</keyword>
<dbReference type="SUPFAM" id="SSF48208">
    <property type="entry name" value="Six-hairpin glycosidases"/>
    <property type="match status" value="1"/>
</dbReference>
<feature type="active site" description="Proton donor" evidence="4">
    <location>
        <position position="465"/>
    </location>
</feature>
<evidence type="ECO:0000313" key="9">
    <source>
        <dbReference type="EMBL" id="MSS41274.1"/>
    </source>
</evidence>
<keyword evidence="3" id="KW-0808">Transferase</keyword>